<keyword evidence="10 14" id="KW-0573">Peptidoglycan synthesis</keyword>
<dbReference type="InterPro" id="IPR000713">
    <property type="entry name" value="Mur_ligase_N"/>
</dbReference>
<dbReference type="HAMAP" id="MF_00046">
    <property type="entry name" value="MurC"/>
    <property type="match status" value="1"/>
</dbReference>
<evidence type="ECO:0000259" key="17">
    <source>
        <dbReference type="Pfam" id="PF08245"/>
    </source>
</evidence>
<dbReference type="InterPro" id="IPR004101">
    <property type="entry name" value="Mur_ligase_C"/>
</dbReference>
<evidence type="ECO:0000256" key="14">
    <source>
        <dbReference type="HAMAP-Rule" id="MF_00046"/>
    </source>
</evidence>
<reference evidence="18 19" key="1">
    <citation type="submission" date="2019-09" db="EMBL/GenBank/DDBJ databases">
        <title>FDA dAtabase for Regulatory Grade micrObial Sequences (FDA-ARGOS): Supporting development and validation of Infectious Disease Dx tests.</title>
        <authorList>
            <person name="Sciortino C."/>
            <person name="Tallon L."/>
            <person name="Sadzewicz L."/>
            <person name="Vavikolanu K."/>
            <person name="Mehta A."/>
            <person name="Aluvathingal J."/>
            <person name="Nadendla S."/>
            <person name="Nandy P."/>
            <person name="Geyer C."/>
            <person name="Yan Y."/>
            <person name="Sichtig H."/>
        </authorList>
    </citation>
    <scope>NUCLEOTIDE SEQUENCE [LARGE SCALE GENOMIC DNA]</scope>
    <source>
        <strain evidence="18 19">FDAARGOS_640</strain>
    </source>
</reference>
<dbReference type="InterPro" id="IPR036565">
    <property type="entry name" value="Mur-like_cat_sf"/>
</dbReference>
<dbReference type="GO" id="GO:0008763">
    <property type="term" value="F:UDP-N-acetylmuramate-L-alanine ligase activity"/>
    <property type="evidence" value="ECO:0007669"/>
    <property type="project" value="UniProtKB-EC"/>
</dbReference>
<dbReference type="EC" id="6.3.2.8" evidence="3 14"/>
<feature type="domain" description="Mur ligase C-terminal" evidence="16">
    <location>
        <begin position="350"/>
        <end position="475"/>
    </location>
</feature>
<feature type="domain" description="Mur ligase N-terminal catalytic" evidence="15">
    <location>
        <begin position="41"/>
        <end position="139"/>
    </location>
</feature>
<keyword evidence="8 14" id="KW-0067">ATP-binding</keyword>
<dbReference type="Proteomes" id="UP000323865">
    <property type="component" value="Chromosome"/>
</dbReference>
<dbReference type="InterPro" id="IPR036615">
    <property type="entry name" value="Mur_ligase_C_dom_sf"/>
</dbReference>
<dbReference type="SUPFAM" id="SSF51984">
    <property type="entry name" value="MurCD N-terminal domain"/>
    <property type="match status" value="1"/>
</dbReference>
<dbReference type="Gene3D" id="3.40.50.720">
    <property type="entry name" value="NAD(P)-binding Rossmann-like Domain"/>
    <property type="match status" value="1"/>
</dbReference>
<dbReference type="NCBIfam" id="TIGR01082">
    <property type="entry name" value="murC"/>
    <property type="match status" value="1"/>
</dbReference>
<comment type="similarity">
    <text evidence="14">Belongs to the MurCDEF family.</text>
</comment>
<evidence type="ECO:0000259" key="15">
    <source>
        <dbReference type="Pfam" id="PF01225"/>
    </source>
</evidence>
<feature type="binding site" evidence="14">
    <location>
        <begin position="147"/>
        <end position="153"/>
    </location>
    <ligand>
        <name>ATP</name>
        <dbReference type="ChEBI" id="CHEBI:30616"/>
    </ligand>
</feature>
<keyword evidence="4 14" id="KW-0963">Cytoplasm</keyword>
<keyword evidence="7 14" id="KW-0547">Nucleotide-binding</keyword>
<accession>A0ABX6A2Q1</accession>
<evidence type="ECO:0000256" key="12">
    <source>
        <dbReference type="ARBA" id="ARBA00023316"/>
    </source>
</evidence>
<comment type="catalytic activity">
    <reaction evidence="13 14">
        <text>UDP-N-acetyl-alpha-D-muramate + L-alanine + ATP = UDP-N-acetyl-alpha-D-muramoyl-L-alanine + ADP + phosphate + H(+)</text>
        <dbReference type="Rhea" id="RHEA:23372"/>
        <dbReference type="ChEBI" id="CHEBI:15378"/>
        <dbReference type="ChEBI" id="CHEBI:30616"/>
        <dbReference type="ChEBI" id="CHEBI:43474"/>
        <dbReference type="ChEBI" id="CHEBI:57972"/>
        <dbReference type="ChEBI" id="CHEBI:70757"/>
        <dbReference type="ChEBI" id="CHEBI:83898"/>
        <dbReference type="ChEBI" id="CHEBI:456216"/>
        <dbReference type="EC" id="6.3.2.8"/>
    </reaction>
</comment>
<sequence>MMPTTDLLDDLRPFSPGEIRTMLRPGAVVTDAAWPKTHVRKIHVIRIGGAGMSAVARLALEAGFDVTGSESQEGRFLPPLRDLGARITVGFDAANIEDGTDLVIVSTAVRADNPEVRRAHELDIPVIHRAAGLAGLLKNRALVAVAGTHGKTTTSAMATLALRAAGAEPAWAVGAAVAQLGANAGQGSGEFAVVEADESDGSFVAFAPSVLVLTNFEADHLDFHGTEENLRAVLSAFVARLAETNGTLVACADDPGSLAFARDARAAGHRVVLYGEHPEATWRIAADRSSAAGAHVDIDAPDGERLNLSLRVPGRHNVLNALGVLAALDILGISREGVLTGLAEFAGADRRFQVAGEVRGTAVIDDYAHHPREVAAALAAGRERAEEGKLVAVFQPHLFSRTKAFTREFAEALSSADETILLPIYPAREDFDPSIRSEDVATLIDGSRVLDAADLPDYLASHARDARVILMMGAGDIVDVSPRVLEALEASGA</sequence>
<evidence type="ECO:0000256" key="2">
    <source>
        <dbReference type="ARBA" id="ARBA00004752"/>
    </source>
</evidence>
<evidence type="ECO:0000256" key="5">
    <source>
        <dbReference type="ARBA" id="ARBA00022598"/>
    </source>
</evidence>
<dbReference type="InterPro" id="IPR005758">
    <property type="entry name" value="UDP-N-AcMur_Ala_ligase_MurC"/>
</dbReference>
<keyword evidence="11 14" id="KW-0131">Cell cycle</keyword>
<evidence type="ECO:0000313" key="19">
    <source>
        <dbReference type="Proteomes" id="UP000323865"/>
    </source>
</evidence>
<evidence type="ECO:0000256" key="9">
    <source>
        <dbReference type="ARBA" id="ARBA00022960"/>
    </source>
</evidence>
<evidence type="ECO:0000256" key="4">
    <source>
        <dbReference type="ARBA" id="ARBA00022490"/>
    </source>
</evidence>
<comment type="function">
    <text evidence="14">Cell wall formation.</text>
</comment>
<evidence type="ECO:0000259" key="16">
    <source>
        <dbReference type="Pfam" id="PF02875"/>
    </source>
</evidence>
<dbReference type="PANTHER" id="PTHR43445:SF3">
    <property type="entry name" value="UDP-N-ACETYLMURAMATE--L-ALANINE LIGASE"/>
    <property type="match status" value="1"/>
</dbReference>
<dbReference type="EMBL" id="CP044108">
    <property type="protein sequence ID" value="QEU11451.1"/>
    <property type="molecule type" value="Genomic_DNA"/>
</dbReference>
<keyword evidence="9 14" id="KW-0133">Cell shape</keyword>
<dbReference type="Gene3D" id="3.90.190.20">
    <property type="entry name" value="Mur ligase, C-terminal domain"/>
    <property type="match status" value="1"/>
</dbReference>
<dbReference type="SUPFAM" id="SSF53623">
    <property type="entry name" value="MurD-like peptide ligases, catalytic domain"/>
    <property type="match status" value="1"/>
</dbReference>
<protein>
    <recommendedName>
        <fullName evidence="3 14">UDP-N-acetylmuramate--L-alanine ligase</fullName>
        <ecNumber evidence="3 14">6.3.2.8</ecNumber>
    </recommendedName>
    <alternativeName>
        <fullName evidence="14">UDP-N-acetylmuramoyl-L-alanine synthetase</fullName>
    </alternativeName>
</protein>
<comment type="pathway">
    <text evidence="2 14">Cell wall biogenesis; peptidoglycan biosynthesis.</text>
</comment>
<evidence type="ECO:0000313" key="18">
    <source>
        <dbReference type="EMBL" id="QEU11451.1"/>
    </source>
</evidence>
<evidence type="ECO:0000256" key="1">
    <source>
        <dbReference type="ARBA" id="ARBA00004496"/>
    </source>
</evidence>
<dbReference type="Pfam" id="PF02875">
    <property type="entry name" value="Mur_ligase_C"/>
    <property type="match status" value="1"/>
</dbReference>
<dbReference type="Pfam" id="PF01225">
    <property type="entry name" value="Mur_ligase"/>
    <property type="match status" value="1"/>
</dbReference>
<keyword evidence="5 14" id="KW-0436">Ligase</keyword>
<evidence type="ECO:0000256" key="8">
    <source>
        <dbReference type="ARBA" id="ARBA00022840"/>
    </source>
</evidence>
<dbReference type="SUPFAM" id="SSF53244">
    <property type="entry name" value="MurD-like peptide ligases, peptide-binding domain"/>
    <property type="match status" value="1"/>
</dbReference>
<dbReference type="Pfam" id="PF08245">
    <property type="entry name" value="Mur_ligase_M"/>
    <property type="match status" value="1"/>
</dbReference>
<name>A0ABX6A2Q1_9MICO</name>
<evidence type="ECO:0000256" key="7">
    <source>
        <dbReference type="ARBA" id="ARBA00022741"/>
    </source>
</evidence>
<keyword evidence="6 14" id="KW-0132">Cell division</keyword>
<proteinExistence type="inferred from homology"/>
<dbReference type="InterPro" id="IPR050061">
    <property type="entry name" value="MurCDEF_pg_biosynth"/>
</dbReference>
<evidence type="ECO:0000256" key="13">
    <source>
        <dbReference type="ARBA" id="ARBA00047833"/>
    </source>
</evidence>
<evidence type="ECO:0000256" key="10">
    <source>
        <dbReference type="ARBA" id="ARBA00022984"/>
    </source>
</evidence>
<dbReference type="Gene3D" id="3.40.1190.10">
    <property type="entry name" value="Mur-like, catalytic domain"/>
    <property type="match status" value="1"/>
</dbReference>
<keyword evidence="12 14" id="KW-0961">Cell wall biogenesis/degradation</keyword>
<keyword evidence="19" id="KW-1185">Reference proteome</keyword>
<evidence type="ECO:0000256" key="3">
    <source>
        <dbReference type="ARBA" id="ARBA00012211"/>
    </source>
</evidence>
<organism evidence="18 19">
    <name type="scientific">Dermabacter vaginalis</name>
    <dbReference type="NCBI Taxonomy" id="1630135"/>
    <lineage>
        <taxon>Bacteria</taxon>
        <taxon>Bacillati</taxon>
        <taxon>Actinomycetota</taxon>
        <taxon>Actinomycetes</taxon>
        <taxon>Micrococcales</taxon>
        <taxon>Dermabacteraceae</taxon>
        <taxon>Dermabacter</taxon>
    </lineage>
</organism>
<feature type="domain" description="Mur ligase central" evidence="17">
    <location>
        <begin position="145"/>
        <end position="327"/>
    </location>
</feature>
<evidence type="ECO:0000256" key="11">
    <source>
        <dbReference type="ARBA" id="ARBA00023306"/>
    </source>
</evidence>
<gene>
    <name evidence="14 18" type="primary">murC</name>
    <name evidence="18" type="ORF">FOB48_03485</name>
</gene>
<evidence type="ECO:0000256" key="6">
    <source>
        <dbReference type="ARBA" id="ARBA00022618"/>
    </source>
</evidence>
<comment type="subcellular location">
    <subcellularLocation>
        <location evidence="1 14">Cytoplasm</location>
    </subcellularLocation>
</comment>
<dbReference type="InterPro" id="IPR013221">
    <property type="entry name" value="Mur_ligase_cen"/>
</dbReference>
<dbReference type="PANTHER" id="PTHR43445">
    <property type="entry name" value="UDP-N-ACETYLMURAMATE--L-ALANINE LIGASE-RELATED"/>
    <property type="match status" value="1"/>
</dbReference>